<keyword evidence="5" id="KW-1185">Reference proteome</keyword>
<dbReference type="RefSeq" id="WP_076450014.1">
    <property type="nucleotide sequence ID" value="NZ_FTOJ01000001.1"/>
</dbReference>
<accession>A0A1N7KTU8</accession>
<sequence length="352" mass="41449">MVIKNATLIKTKRFWAGILLAQFVLFFIFSKTDSCITFFDQLYDIQKNVHINLFSWVPFSLGDVLYICVGVFLFVQTLLIFKKTCRRKPLIRILIFLNIFYFSYQIFWGMMYFQTPIIKKLPSEEEPSFSKAKILAKKYLENCKITRQQTREDKNGVFIITSENLLIQEIINQDKSIPKIISSKEELFSLSVKPSLYSEIMSYTGISGYYNPFTAENQYNKNLPHSILPFTIAHETAHQLGFAREQEANFIAYLKGIDSKNLELRYSTELFTLKSLLRYINIEDPAFVENIIAQYSPEMKRDRAYERNFMRKHASKLEDFFGFTNDIFLKSNRQEGSITYSYFIILLLNYEK</sequence>
<gene>
    <name evidence="2" type="ORF">B0A70_06765</name>
    <name evidence="3" type="ORF">SAMN05421796_101821</name>
</gene>
<dbReference type="Proteomes" id="UP000186246">
    <property type="component" value="Unassembled WGS sequence"/>
</dbReference>
<organism evidence="3 4">
    <name type="scientific">Chryseobacterium piscicola</name>
    <dbReference type="NCBI Taxonomy" id="551459"/>
    <lineage>
        <taxon>Bacteria</taxon>
        <taxon>Pseudomonadati</taxon>
        <taxon>Bacteroidota</taxon>
        <taxon>Flavobacteriia</taxon>
        <taxon>Flavobacteriales</taxon>
        <taxon>Weeksellaceae</taxon>
        <taxon>Chryseobacterium group</taxon>
        <taxon>Chryseobacterium</taxon>
    </lineage>
</organism>
<evidence type="ECO:0000313" key="3">
    <source>
        <dbReference type="EMBL" id="SIS65019.1"/>
    </source>
</evidence>
<evidence type="ECO:0000313" key="5">
    <source>
        <dbReference type="Proteomes" id="UP000238314"/>
    </source>
</evidence>
<dbReference type="STRING" id="551459.SAMN05421796_101821"/>
<feature type="transmembrane region" description="Helical" evidence="1">
    <location>
        <begin position="12"/>
        <end position="29"/>
    </location>
</feature>
<reference evidence="3" key="2">
    <citation type="submission" date="2017-01" db="EMBL/GenBank/DDBJ databases">
        <authorList>
            <person name="Mah S.A."/>
            <person name="Swanson W.J."/>
            <person name="Moy G.W."/>
            <person name="Vacquier V.D."/>
        </authorList>
    </citation>
    <scope>NUCLEOTIDE SEQUENCE [LARGE SCALE GENOMIC DNA]</scope>
    <source>
        <strain evidence="3">DSM 21068</strain>
    </source>
</reference>
<reference evidence="4" key="3">
    <citation type="submission" date="2017-01" db="EMBL/GenBank/DDBJ databases">
        <authorList>
            <person name="Varghese N."/>
            <person name="Submissions S."/>
        </authorList>
    </citation>
    <scope>NUCLEOTIDE SEQUENCE [LARGE SCALE GENOMIC DNA]</scope>
    <source>
        <strain evidence="4">DSM 21068</strain>
    </source>
</reference>
<dbReference type="InterPro" id="IPR024294">
    <property type="entry name" value="DUF3810"/>
</dbReference>
<keyword evidence="1" id="KW-0812">Transmembrane</keyword>
<name>A0A1N7KTU8_9FLAO</name>
<dbReference type="EMBL" id="MUGO01000008">
    <property type="protein sequence ID" value="PQA95017.1"/>
    <property type="molecule type" value="Genomic_DNA"/>
</dbReference>
<evidence type="ECO:0000313" key="2">
    <source>
        <dbReference type="EMBL" id="PQA95017.1"/>
    </source>
</evidence>
<evidence type="ECO:0000256" key="1">
    <source>
        <dbReference type="SAM" id="Phobius"/>
    </source>
</evidence>
<dbReference type="Pfam" id="PF12725">
    <property type="entry name" value="DUF3810"/>
    <property type="match status" value="1"/>
</dbReference>
<dbReference type="AlphaFoldDB" id="A0A1N7KTU8"/>
<reference evidence="2 5" key="1">
    <citation type="submission" date="2016-11" db="EMBL/GenBank/DDBJ databases">
        <title>Whole genomes of Flavobacteriaceae.</title>
        <authorList>
            <person name="Stine C."/>
            <person name="Li C."/>
            <person name="Tadesse D."/>
        </authorList>
    </citation>
    <scope>NUCLEOTIDE SEQUENCE [LARGE SCALE GENOMIC DNA]</scope>
    <source>
        <strain evidence="2 5">DSM 21068</strain>
    </source>
</reference>
<feature type="transmembrane region" description="Helical" evidence="1">
    <location>
        <begin position="93"/>
        <end position="113"/>
    </location>
</feature>
<protein>
    <recommendedName>
        <fullName evidence="6">DUF3810 domain-containing protein</fullName>
    </recommendedName>
</protein>
<evidence type="ECO:0008006" key="6">
    <source>
        <dbReference type="Google" id="ProtNLM"/>
    </source>
</evidence>
<proteinExistence type="predicted"/>
<dbReference type="Proteomes" id="UP000238314">
    <property type="component" value="Unassembled WGS sequence"/>
</dbReference>
<keyword evidence="1" id="KW-0472">Membrane</keyword>
<keyword evidence="1" id="KW-1133">Transmembrane helix</keyword>
<evidence type="ECO:0000313" key="4">
    <source>
        <dbReference type="Proteomes" id="UP000186246"/>
    </source>
</evidence>
<dbReference type="EMBL" id="FTOJ01000001">
    <property type="protein sequence ID" value="SIS65019.1"/>
    <property type="molecule type" value="Genomic_DNA"/>
</dbReference>
<feature type="transmembrane region" description="Helical" evidence="1">
    <location>
        <begin position="64"/>
        <end position="81"/>
    </location>
</feature>